<keyword evidence="3" id="KW-1185">Reference proteome</keyword>
<name>A0A2I8VJ77_9EURY</name>
<protein>
    <submittedName>
        <fullName evidence="2">Uncharacterized protein</fullName>
    </submittedName>
</protein>
<dbReference type="Proteomes" id="UP000236584">
    <property type="component" value="Chromosome"/>
</dbReference>
<evidence type="ECO:0000256" key="1">
    <source>
        <dbReference type="SAM" id="MobiDB-lite"/>
    </source>
</evidence>
<feature type="compositionally biased region" description="Basic and acidic residues" evidence="1">
    <location>
        <begin position="73"/>
        <end position="87"/>
    </location>
</feature>
<sequence>MDTPRRLGGARRLDARPGQKRRCRVRQRFGFGTGRSPDPRSARREDETDHADDSRESGRRRQFRLHPVGPSRRLGEERSRRYPEVPGRERVGVRARDAVQEEVRERRRPDELCAVSVGET</sequence>
<reference evidence="2 3" key="1">
    <citation type="submission" date="2018-01" db="EMBL/GenBank/DDBJ databases">
        <title>Complete genome sequence of Salinigranum rubrum GX10T, an extremely halophilic archaeon isolated from a marine solar saltern.</title>
        <authorList>
            <person name="Han S."/>
        </authorList>
    </citation>
    <scope>NUCLEOTIDE SEQUENCE [LARGE SCALE GENOMIC DNA]</scope>
    <source>
        <strain evidence="2 3">GX10</strain>
    </source>
</reference>
<dbReference type="AlphaFoldDB" id="A0A2I8VJ77"/>
<organism evidence="2 3">
    <name type="scientific">Salinigranum rubrum</name>
    <dbReference type="NCBI Taxonomy" id="755307"/>
    <lineage>
        <taxon>Archaea</taxon>
        <taxon>Methanobacteriati</taxon>
        <taxon>Methanobacteriota</taxon>
        <taxon>Stenosarchaea group</taxon>
        <taxon>Halobacteria</taxon>
        <taxon>Halobacteriales</taxon>
        <taxon>Haloferacaceae</taxon>
        <taxon>Salinigranum</taxon>
    </lineage>
</organism>
<feature type="region of interest" description="Disordered" evidence="1">
    <location>
        <begin position="1"/>
        <end position="87"/>
    </location>
</feature>
<evidence type="ECO:0000313" key="2">
    <source>
        <dbReference type="EMBL" id="AUV81970.1"/>
    </source>
</evidence>
<accession>A0A2I8VJ77</accession>
<proteinExistence type="predicted"/>
<evidence type="ECO:0000313" key="3">
    <source>
        <dbReference type="Proteomes" id="UP000236584"/>
    </source>
</evidence>
<gene>
    <name evidence="2" type="ORF">C2R22_10185</name>
</gene>
<dbReference type="GeneID" id="35592462"/>
<feature type="compositionally biased region" description="Basic residues" evidence="1">
    <location>
        <begin position="18"/>
        <end position="27"/>
    </location>
</feature>
<dbReference type="RefSeq" id="WP_103425659.1">
    <property type="nucleotide sequence ID" value="NZ_CP026309.1"/>
</dbReference>
<dbReference type="KEGG" id="srub:C2R22_10185"/>
<dbReference type="EMBL" id="CP026309">
    <property type="protein sequence ID" value="AUV81970.1"/>
    <property type="molecule type" value="Genomic_DNA"/>
</dbReference>
<feature type="compositionally biased region" description="Basic and acidic residues" evidence="1">
    <location>
        <begin position="37"/>
        <end position="59"/>
    </location>
</feature>